<sequence length="385" mass="43649">MFPPQLLYSSHYSSAPSSFVFLLTFELIAFASAAASPSAASFASANLLVLSLHVLAQIGLPLSLISDFPYLTSTPLFSVEVEIGDHISTKNLSAKEDRPVARSEGLKKTHKATKTDDVISIITDYSLITFRKKIHFPNDMVMKVPTRSDRVYEFSLRAGLRFPPSPELIDIFMICGVSLAQLSYRAMPIIMGLIIMERCYLHNAFLRWVILLGRISFRSKWLDIYTRDPSKKKWGKLKELPIPLHIGAEDLLKIFKLSDIDTLHYEIYRQRIFVQGGTIYSSREITCTNAKKVGESSRASKKKKVEEILAVTSKGPYISPSKSHIPEDVLKHQCVCHRRVEELIKYLQGEYKKKYNGKFKEMKAMEEQLAECRAELANMMALTSL</sequence>
<keyword evidence="1" id="KW-0175">Coiled coil</keyword>
<dbReference type="EMBL" id="JAGFBR010000018">
    <property type="protein sequence ID" value="KAH0449712.1"/>
    <property type="molecule type" value="Genomic_DNA"/>
</dbReference>
<keyword evidence="3" id="KW-1185">Reference proteome</keyword>
<dbReference type="Proteomes" id="UP000775213">
    <property type="component" value="Unassembled WGS sequence"/>
</dbReference>
<evidence type="ECO:0000313" key="2">
    <source>
        <dbReference type="EMBL" id="KAH0449712.1"/>
    </source>
</evidence>
<organism evidence="2 3">
    <name type="scientific">Dendrobium chrysotoxum</name>
    <name type="common">Orchid</name>
    <dbReference type="NCBI Taxonomy" id="161865"/>
    <lineage>
        <taxon>Eukaryota</taxon>
        <taxon>Viridiplantae</taxon>
        <taxon>Streptophyta</taxon>
        <taxon>Embryophyta</taxon>
        <taxon>Tracheophyta</taxon>
        <taxon>Spermatophyta</taxon>
        <taxon>Magnoliopsida</taxon>
        <taxon>Liliopsida</taxon>
        <taxon>Asparagales</taxon>
        <taxon>Orchidaceae</taxon>
        <taxon>Epidendroideae</taxon>
        <taxon>Malaxideae</taxon>
        <taxon>Dendrobiinae</taxon>
        <taxon>Dendrobium</taxon>
    </lineage>
</organism>
<comment type="caution">
    <text evidence="2">The sequence shown here is derived from an EMBL/GenBank/DDBJ whole genome shotgun (WGS) entry which is preliminary data.</text>
</comment>
<name>A0AAV7G0M3_DENCH</name>
<proteinExistence type="predicted"/>
<protein>
    <submittedName>
        <fullName evidence="2">Uncharacterized protein</fullName>
    </submittedName>
</protein>
<reference evidence="2 3" key="1">
    <citation type="journal article" date="2021" name="Hortic Res">
        <title>Chromosome-scale assembly of the Dendrobium chrysotoxum genome enhances the understanding of orchid evolution.</title>
        <authorList>
            <person name="Zhang Y."/>
            <person name="Zhang G.Q."/>
            <person name="Zhang D."/>
            <person name="Liu X.D."/>
            <person name="Xu X.Y."/>
            <person name="Sun W.H."/>
            <person name="Yu X."/>
            <person name="Zhu X."/>
            <person name="Wang Z.W."/>
            <person name="Zhao X."/>
            <person name="Zhong W.Y."/>
            <person name="Chen H."/>
            <person name="Yin W.L."/>
            <person name="Huang T."/>
            <person name="Niu S.C."/>
            <person name="Liu Z.J."/>
        </authorList>
    </citation>
    <scope>NUCLEOTIDE SEQUENCE [LARGE SCALE GENOMIC DNA]</scope>
    <source>
        <strain evidence="2">Lindl</strain>
    </source>
</reference>
<evidence type="ECO:0000256" key="1">
    <source>
        <dbReference type="SAM" id="Coils"/>
    </source>
</evidence>
<feature type="coiled-coil region" evidence="1">
    <location>
        <begin position="355"/>
        <end position="382"/>
    </location>
</feature>
<evidence type="ECO:0000313" key="3">
    <source>
        <dbReference type="Proteomes" id="UP000775213"/>
    </source>
</evidence>
<dbReference type="AlphaFoldDB" id="A0AAV7G0M3"/>
<accession>A0AAV7G0M3</accession>
<gene>
    <name evidence="2" type="ORF">IEQ34_020404</name>
</gene>